<dbReference type="InterPro" id="IPR014729">
    <property type="entry name" value="Rossmann-like_a/b/a_fold"/>
</dbReference>
<accession>A0A1H1QS40</accession>
<evidence type="ECO:0000259" key="2">
    <source>
        <dbReference type="Pfam" id="PF00582"/>
    </source>
</evidence>
<dbReference type="OrthoDB" id="4867015at2"/>
<evidence type="ECO:0000313" key="3">
    <source>
        <dbReference type="EMBL" id="SDS26280.1"/>
    </source>
</evidence>
<dbReference type="Pfam" id="PF00582">
    <property type="entry name" value="Usp"/>
    <property type="match status" value="1"/>
</dbReference>
<dbReference type="PANTHER" id="PTHR46553">
    <property type="entry name" value="ADENINE NUCLEOTIDE ALPHA HYDROLASES-LIKE SUPERFAMILY PROTEIN"/>
    <property type="match status" value="1"/>
</dbReference>
<feature type="domain" description="UspA" evidence="2">
    <location>
        <begin position="6"/>
        <end position="141"/>
    </location>
</feature>
<evidence type="ECO:0000313" key="4">
    <source>
        <dbReference type="Proteomes" id="UP000198688"/>
    </source>
</evidence>
<dbReference type="SUPFAM" id="SSF52402">
    <property type="entry name" value="Adenine nucleotide alpha hydrolases-like"/>
    <property type="match status" value="1"/>
</dbReference>
<dbReference type="PANTHER" id="PTHR46553:SF3">
    <property type="entry name" value="ADENINE NUCLEOTIDE ALPHA HYDROLASES-LIKE SUPERFAMILY PROTEIN"/>
    <property type="match status" value="1"/>
</dbReference>
<evidence type="ECO:0000256" key="1">
    <source>
        <dbReference type="ARBA" id="ARBA00008791"/>
    </source>
</evidence>
<gene>
    <name evidence="3" type="ORF">SAMN04489716_0384</name>
</gene>
<name>A0A1H1QS40_9ACTN</name>
<dbReference type="Proteomes" id="UP000198688">
    <property type="component" value="Chromosome I"/>
</dbReference>
<dbReference type="AlphaFoldDB" id="A0A1H1QS40"/>
<dbReference type="InterPro" id="IPR006016">
    <property type="entry name" value="UspA"/>
</dbReference>
<reference evidence="3 4" key="1">
    <citation type="submission" date="2016-10" db="EMBL/GenBank/DDBJ databases">
        <authorList>
            <person name="de Groot N.N."/>
        </authorList>
    </citation>
    <scope>NUCLEOTIDE SEQUENCE [LARGE SCALE GENOMIC DNA]</scope>
    <source>
        <strain evidence="3 4">DSM 43941</strain>
    </source>
</reference>
<dbReference type="PRINTS" id="PR01438">
    <property type="entry name" value="UNVRSLSTRESS"/>
</dbReference>
<proteinExistence type="inferred from homology"/>
<dbReference type="STRING" id="113562.SAMN04489716_0384"/>
<protein>
    <submittedName>
        <fullName evidence="3">Nucleotide-binding universal stress protein, UspA family</fullName>
    </submittedName>
</protein>
<organism evidence="3 4">
    <name type="scientific">Actinoplanes derwentensis</name>
    <dbReference type="NCBI Taxonomy" id="113562"/>
    <lineage>
        <taxon>Bacteria</taxon>
        <taxon>Bacillati</taxon>
        <taxon>Actinomycetota</taxon>
        <taxon>Actinomycetes</taxon>
        <taxon>Micromonosporales</taxon>
        <taxon>Micromonosporaceae</taxon>
        <taxon>Actinoplanes</taxon>
    </lineage>
</organism>
<dbReference type="CDD" id="cd00293">
    <property type="entry name" value="USP-like"/>
    <property type="match status" value="1"/>
</dbReference>
<sequence length="151" mass="15809">MSTGHVIVVGVDGSEEGRRALEWAADEAAARGGSVRAVIAWSWDGMEYGPIAAETPGEEEEQAERVVLEQVRAVLADRTPGLPVSAEVIEGNPAEALTTVAAGADMLVLGSHGRSRVLHTVLGSVSESCIRRATCPVVVIPAPVREPAEVY</sequence>
<keyword evidence="4" id="KW-1185">Reference proteome</keyword>
<comment type="similarity">
    <text evidence="1">Belongs to the universal stress protein A family.</text>
</comment>
<dbReference type="RefSeq" id="WP_092541019.1">
    <property type="nucleotide sequence ID" value="NZ_BOMJ01000079.1"/>
</dbReference>
<dbReference type="EMBL" id="LT629758">
    <property type="protein sequence ID" value="SDS26280.1"/>
    <property type="molecule type" value="Genomic_DNA"/>
</dbReference>
<dbReference type="Gene3D" id="3.40.50.620">
    <property type="entry name" value="HUPs"/>
    <property type="match status" value="1"/>
</dbReference>
<dbReference type="InterPro" id="IPR006015">
    <property type="entry name" value="Universal_stress_UspA"/>
</dbReference>